<dbReference type="AlphaFoldDB" id="A0A1H5S2R6"/>
<organism evidence="6 7">
    <name type="scientific">Lachnospira multipara</name>
    <dbReference type="NCBI Taxonomy" id="28051"/>
    <lineage>
        <taxon>Bacteria</taxon>
        <taxon>Bacillati</taxon>
        <taxon>Bacillota</taxon>
        <taxon>Clostridia</taxon>
        <taxon>Lachnospirales</taxon>
        <taxon>Lachnospiraceae</taxon>
        <taxon>Lachnospira</taxon>
    </lineage>
</organism>
<dbReference type="GO" id="GO:0003700">
    <property type="term" value="F:DNA-binding transcription factor activity"/>
    <property type="evidence" value="ECO:0007669"/>
    <property type="project" value="InterPro"/>
</dbReference>
<comment type="similarity">
    <text evidence="1">Belongs to the LysR transcriptional regulatory family.</text>
</comment>
<keyword evidence="7" id="KW-1185">Reference proteome</keyword>
<keyword evidence="2" id="KW-0805">Transcription regulation</keyword>
<protein>
    <submittedName>
        <fullName evidence="6">DNA-binding transcriptional regulator, LysR family</fullName>
    </submittedName>
</protein>
<evidence type="ECO:0000313" key="7">
    <source>
        <dbReference type="Proteomes" id="UP000236726"/>
    </source>
</evidence>
<dbReference type="FunFam" id="1.10.10.10:FF:000001">
    <property type="entry name" value="LysR family transcriptional regulator"/>
    <property type="match status" value="1"/>
</dbReference>
<dbReference type="PROSITE" id="PS50931">
    <property type="entry name" value="HTH_LYSR"/>
    <property type="match status" value="1"/>
</dbReference>
<evidence type="ECO:0000256" key="2">
    <source>
        <dbReference type="ARBA" id="ARBA00023015"/>
    </source>
</evidence>
<accession>A0A1H5S2R6</accession>
<name>A0A1H5S2R6_9FIRM</name>
<dbReference type="Gene3D" id="3.40.190.10">
    <property type="entry name" value="Periplasmic binding protein-like II"/>
    <property type="match status" value="2"/>
</dbReference>
<dbReference type="PRINTS" id="PR00039">
    <property type="entry name" value="HTHLYSR"/>
</dbReference>
<dbReference type="SUPFAM" id="SSF53850">
    <property type="entry name" value="Periplasmic binding protein-like II"/>
    <property type="match status" value="1"/>
</dbReference>
<evidence type="ECO:0000256" key="1">
    <source>
        <dbReference type="ARBA" id="ARBA00009437"/>
    </source>
</evidence>
<dbReference type="PANTHER" id="PTHR30346:SF0">
    <property type="entry name" value="HCA OPERON TRANSCRIPTIONAL ACTIVATOR HCAR"/>
    <property type="match status" value="1"/>
</dbReference>
<dbReference type="GO" id="GO:0032993">
    <property type="term" value="C:protein-DNA complex"/>
    <property type="evidence" value="ECO:0007669"/>
    <property type="project" value="TreeGrafter"/>
</dbReference>
<dbReference type="InterPro" id="IPR005119">
    <property type="entry name" value="LysR_subst-bd"/>
</dbReference>
<sequence>MMLRQIQHFQTIVQENSFTEAAELCHISQSGISRSIKALEDEIGAELIIRKNRSFELTEAGEHFYKKSLIITSDLEQLCHETARISRKDTAELHLGVLSTYSGDEFNRAVGAFSEKYPAVELKVITGNHEDLYNGLVSDRIDLSFHDQRRVFHDDYENVVLTETVCYVELATHSPLARLDSISVRELKNTPCILVASDRQKEEERRFYHDIIGFQGDFLFADSLHEARMMVVTGRGVMPVEGAGGDSFFGATIKRIPLLRGDKQITRKYCAFWKKDNSGYYAEEFAEILKSMF</sequence>
<evidence type="ECO:0000256" key="3">
    <source>
        <dbReference type="ARBA" id="ARBA00023125"/>
    </source>
</evidence>
<dbReference type="Pfam" id="PF03466">
    <property type="entry name" value="LysR_substrate"/>
    <property type="match status" value="1"/>
</dbReference>
<dbReference type="Proteomes" id="UP000236726">
    <property type="component" value="Unassembled WGS sequence"/>
</dbReference>
<dbReference type="CDD" id="cd05466">
    <property type="entry name" value="PBP2_LTTR_substrate"/>
    <property type="match status" value="1"/>
</dbReference>
<dbReference type="RefSeq" id="WP_103952130.1">
    <property type="nucleotide sequence ID" value="NZ_FNUL01000002.1"/>
</dbReference>
<keyword evidence="4" id="KW-0804">Transcription</keyword>
<dbReference type="Gene3D" id="1.10.10.10">
    <property type="entry name" value="Winged helix-like DNA-binding domain superfamily/Winged helix DNA-binding domain"/>
    <property type="match status" value="1"/>
</dbReference>
<dbReference type="PANTHER" id="PTHR30346">
    <property type="entry name" value="TRANSCRIPTIONAL DUAL REGULATOR HCAR-RELATED"/>
    <property type="match status" value="1"/>
</dbReference>
<dbReference type="InterPro" id="IPR036388">
    <property type="entry name" value="WH-like_DNA-bd_sf"/>
</dbReference>
<dbReference type="GO" id="GO:0003677">
    <property type="term" value="F:DNA binding"/>
    <property type="evidence" value="ECO:0007669"/>
    <property type="project" value="UniProtKB-KW"/>
</dbReference>
<evidence type="ECO:0000259" key="5">
    <source>
        <dbReference type="PROSITE" id="PS50931"/>
    </source>
</evidence>
<feature type="domain" description="HTH lysR-type" evidence="5">
    <location>
        <begin position="1"/>
        <end position="58"/>
    </location>
</feature>
<reference evidence="6 7" key="1">
    <citation type="submission" date="2016-10" db="EMBL/GenBank/DDBJ databases">
        <authorList>
            <person name="de Groot N.N."/>
        </authorList>
    </citation>
    <scope>NUCLEOTIDE SEQUENCE [LARGE SCALE GENOMIC DNA]</scope>
    <source>
        <strain evidence="6 7">D15d</strain>
    </source>
</reference>
<dbReference type="EMBL" id="FNUL01000002">
    <property type="protein sequence ID" value="SEF44644.1"/>
    <property type="molecule type" value="Genomic_DNA"/>
</dbReference>
<dbReference type="InterPro" id="IPR000847">
    <property type="entry name" value="LysR_HTH_N"/>
</dbReference>
<evidence type="ECO:0000256" key="4">
    <source>
        <dbReference type="ARBA" id="ARBA00023163"/>
    </source>
</evidence>
<dbReference type="InterPro" id="IPR036390">
    <property type="entry name" value="WH_DNA-bd_sf"/>
</dbReference>
<gene>
    <name evidence="6" type="ORF">SAMN05216537_10225</name>
</gene>
<dbReference type="SUPFAM" id="SSF46785">
    <property type="entry name" value="Winged helix' DNA-binding domain"/>
    <property type="match status" value="1"/>
</dbReference>
<dbReference type="Pfam" id="PF00126">
    <property type="entry name" value="HTH_1"/>
    <property type="match status" value="1"/>
</dbReference>
<keyword evidence="3 6" id="KW-0238">DNA-binding</keyword>
<evidence type="ECO:0000313" key="6">
    <source>
        <dbReference type="EMBL" id="SEF44644.1"/>
    </source>
</evidence>
<proteinExistence type="inferred from homology"/>